<organism evidence="1 2">
    <name type="scientific">Providencia huaxiensis</name>
    <dbReference type="NCBI Taxonomy" id="2027290"/>
    <lineage>
        <taxon>Bacteria</taxon>
        <taxon>Pseudomonadati</taxon>
        <taxon>Pseudomonadota</taxon>
        <taxon>Gammaproteobacteria</taxon>
        <taxon>Enterobacterales</taxon>
        <taxon>Morganellaceae</taxon>
        <taxon>Providencia</taxon>
    </lineage>
</organism>
<accession>A0A8I2AH30</accession>
<dbReference type="AlphaFoldDB" id="A0A8I2AH30"/>
<evidence type="ECO:0000313" key="2">
    <source>
        <dbReference type="Proteomes" id="UP000674270"/>
    </source>
</evidence>
<reference evidence="1" key="1">
    <citation type="submission" date="2021-03" db="EMBL/GenBank/DDBJ databases">
        <authorList>
            <person name="Stanton E."/>
        </authorList>
    </citation>
    <scope>NUCLEOTIDE SEQUENCE</scope>
    <source>
        <strain evidence="1">2020EL-00113</strain>
    </source>
</reference>
<comment type="caution">
    <text evidence="1">The sequence shown here is derived from an EMBL/GenBank/DDBJ whole genome shotgun (WGS) entry which is preliminary data.</text>
</comment>
<gene>
    <name evidence="1" type="ORF">J7T18_12600</name>
</gene>
<proteinExistence type="predicted"/>
<name>A0A8I2AH30_9GAMM</name>
<evidence type="ECO:0000313" key="1">
    <source>
        <dbReference type="EMBL" id="MBQ0269140.1"/>
    </source>
</evidence>
<protein>
    <submittedName>
        <fullName evidence="1">Uncharacterized protein</fullName>
    </submittedName>
</protein>
<dbReference type="Proteomes" id="UP000674270">
    <property type="component" value="Unassembled WGS sequence"/>
</dbReference>
<sequence length="113" mass="12485">MKELFEYDNSRSGIQIGNRTLIETPNKGNAKIFNGASEVEIKQYFVELTGNRVLPEVRAVPGKGNIYTVKTPNGSFNLRDFSHSASETGKAWTIDIPRGIAKDAAPAEIKFLK</sequence>
<dbReference type="EMBL" id="JAGKLY010000004">
    <property type="protein sequence ID" value="MBQ0269140.1"/>
    <property type="molecule type" value="Genomic_DNA"/>
</dbReference>